<gene>
    <name evidence="2" type="ORF">BECKUNK1418G_GA0071005_100216</name>
    <name evidence="3" type="ORF">BECKUNK1418H_GA0071006_100116</name>
</gene>
<sequence length="270" mass="30334">MPADESNAFIAWEQVQYWPKGAIGIFEKAGWIAPVSTLAEWTGCTGCEENCAMPVEILPAKNGKPTRAFVVCGRYARVEIPLKRLQQWQLTESKLAYWVSSSLGLRSKPEKGDTESYELGTIKGEEHLASLELDFSDPISLKASGHSRSLDDLVYFKDEKLVIDMEMLFTMIDLPPDSSTETEEPHRLESTGRILELEIGTLEWRRQTARKAADTRHAQPGGSRDKQQRIRDIWATGKYPSKNRCAEKECEALGISFSTARRALKNMPAP</sequence>
<feature type="region of interest" description="Disordered" evidence="1">
    <location>
        <begin position="208"/>
        <end position="231"/>
    </location>
</feature>
<dbReference type="AlphaFoldDB" id="A0A451AQF5"/>
<reference evidence="3" key="1">
    <citation type="submission" date="2019-02" db="EMBL/GenBank/DDBJ databases">
        <authorList>
            <person name="Gruber-Vodicka R. H."/>
            <person name="Seah K. B. B."/>
        </authorList>
    </citation>
    <scope>NUCLEOTIDE SEQUENCE</scope>
    <source>
        <strain evidence="3">BECK_BY19</strain>
        <strain evidence="2">BECK_BY8</strain>
    </source>
</reference>
<evidence type="ECO:0000256" key="1">
    <source>
        <dbReference type="SAM" id="MobiDB-lite"/>
    </source>
</evidence>
<proteinExistence type="predicted"/>
<accession>A0A451AQF5</accession>
<evidence type="ECO:0000313" key="3">
    <source>
        <dbReference type="EMBL" id="VFK68257.1"/>
    </source>
</evidence>
<protein>
    <submittedName>
        <fullName evidence="3">Uncharacterized protein</fullName>
    </submittedName>
</protein>
<dbReference type="EMBL" id="CAADFZ010000002">
    <property type="protein sequence ID" value="VFK58124.1"/>
    <property type="molecule type" value="Genomic_DNA"/>
</dbReference>
<name>A0A451AQF5_9GAMM</name>
<dbReference type="EMBL" id="CAADGD010000001">
    <property type="protein sequence ID" value="VFK68257.1"/>
    <property type="molecule type" value="Genomic_DNA"/>
</dbReference>
<organism evidence="3">
    <name type="scientific">Candidatus Kentrum sp. UNK</name>
    <dbReference type="NCBI Taxonomy" id="2126344"/>
    <lineage>
        <taxon>Bacteria</taxon>
        <taxon>Pseudomonadati</taxon>
        <taxon>Pseudomonadota</taxon>
        <taxon>Gammaproteobacteria</taxon>
        <taxon>Candidatus Kentrum</taxon>
    </lineage>
</organism>
<evidence type="ECO:0000313" key="2">
    <source>
        <dbReference type="EMBL" id="VFK58124.1"/>
    </source>
</evidence>